<evidence type="ECO:0000256" key="2">
    <source>
        <dbReference type="SAM" id="SignalP"/>
    </source>
</evidence>
<keyword evidence="2" id="KW-0732">Signal</keyword>
<name>A0A1E7F497_9STRA</name>
<dbReference type="EMBL" id="KV784363">
    <property type="protein sequence ID" value="OEU12954.1"/>
    <property type="molecule type" value="Genomic_DNA"/>
</dbReference>
<feature type="region of interest" description="Disordered" evidence="1">
    <location>
        <begin position="40"/>
        <end position="125"/>
    </location>
</feature>
<feature type="signal peptide" evidence="2">
    <location>
        <begin position="1"/>
        <end position="21"/>
    </location>
</feature>
<dbReference type="KEGG" id="fcy:FRACYDRAFT_262781"/>
<dbReference type="Proteomes" id="UP000095751">
    <property type="component" value="Unassembled WGS sequence"/>
</dbReference>
<protein>
    <submittedName>
        <fullName evidence="3">Uncharacterized protein</fullName>
    </submittedName>
</protein>
<feature type="compositionally biased region" description="Pro residues" evidence="1">
    <location>
        <begin position="41"/>
        <end position="123"/>
    </location>
</feature>
<proteinExistence type="predicted"/>
<dbReference type="InParanoid" id="A0A1E7F497"/>
<reference evidence="3 4" key="1">
    <citation type="submission" date="2016-09" db="EMBL/GenBank/DDBJ databases">
        <title>Extensive genetic diversity and differential bi-allelic expression allows diatom success in the polar Southern Ocean.</title>
        <authorList>
            <consortium name="DOE Joint Genome Institute"/>
            <person name="Mock T."/>
            <person name="Otillar R.P."/>
            <person name="Strauss J."/>
            <person name="Dupont C."/>
            <person name="Frickenhaus S."/>
            <person name="Maumus F."/>
            <person name="Mcmullan M."/>
            <person name="Sanges R."/>
            <person name="Schmutz J."/>
            <person name="Toseland A."/>
            <person name="Valas R."/>
            <person name="Veluchamy A."/>
            <person name="Ward B.J."/>
            <person name="Allen A."/>
            <person name="Barry K."/>
            <person name="Falciatore A."/>
            <person name="Ferrante M."/>
            <person name="Fortunato A.E."/>
            <person name="Gloeckner G."/>
            <person name="Gruber A."/>
            <person name="Hipkin R."/>
            <person name="Janech M."/>
            <person name="Kroth P."/>
            <person name="Leese F."/>
            <person name="Lindquist E."/>
            <person name="Lyon B.R."/>
            <person name="Martin J."/>
            <person name="Mayer C."/>
            <person name="Parker M."/>
            <person name="Quesneville H."/>
            <person name="Raymond J."/>
            <person name="Uhlig C."/>
            <person name="Valentin K.U."/>
            <person name="Worden A.Z."/>
            <person name="Armbrust E.V."/>
            <person name="Bowler C."/>
            <person name="Green B."/>
            <person name="Moulton V."/>
            <person name="Van Oosterhout C."/>
            <person name="Grigoriev I."/>
        </authorList>
    </citation>
    <scope>NUCLEOTIDE SEQUENCE [LARGE SCALE GENOMIC DNA]</scope>
    <source>
        <strain evidence="3 4">CCMP1102</strain>
    </source>
</reference>
<feature type="chain" id="PRO_5009192635" evidence="2">
    <location>
        <begin position="22"/>
        <end position="390"/>
    </location>
</feature>
<evidence type="ECO:0000313" key="3">
    <source>
        <dbReference type="EMBL" id="OEU12954.1"/>
    </source>
</evidence>
<dbReference type="PRINTS" id="PR01217">
    <property type="entry name" value="PRICHEXTENSN"/>
</dbReference>
<gene>
    <name evidence="3" type="ORF">FRACYDRAFT_262781</name>
</gene>
<sequence>MKFSAITLLALQAFTIAFVGAQTGEDAGFWKQLVLDVDSYPTPPPTPGPTPPPTPAPTPAPTNPPVPGPTPPPTPGPTPAPTNPPTPGPTPPPTPGPTPPPTPGPTPPPTPGPTPPPTPPPTLAPTGECSIDSCVNCTAIMNTFGAYLKYDGSLGDVVFVEVICDKSTTYIDRPIAAGETFPFRTRANSCEEVTFVISDADPDIDGNNLAEETVSTLCPGPWTLGATIAGAFVLDAYIDTEDDGASFTVNVNEATVEFNFLAENSGAFPLTVVSGVITDTIAGADSGIGGASQVAGLPATLLPRSRTTLQSVTNVVNLNGRSGEVVTISMDLVGQTNNQFALPCEDELINIIQEFSEVPIKVAHTCGSSSSSSSGCYSVHNHYFQLLIKK</sequence>
<evidence type="ECO:0000313" key="4">
    <source>
        <dbReference type="Proteomes" id="UP000095751"/>
    </source>
</evidence>
<organism evidence="3 4">
    <name type="scientific">Fragilariopsis cylindrus CCMP1102</name>
    <dbReference type="NCBI Taxonomy" id="635003"/>
    <lineage>
        <taxon>Eukaryota</taxon>
        <taxon>Sar</taxon>
        <taxon>Stramenopiles</taxon>
        <taxon>Ochrophyta</taxon>
        <taxon>Bacillariophyta</taxon>
        <taxon>Bacillariophyceae</taxon>
        <taxon>Bacillariophycidae</taxon>
        <taxon>Bacillariales</taxon>
        <taxon>Bacillariaceae</taxon>
        <taxon>Fragilariopsis</taxon>
    </lineage>
</organism>
<keyword evidence="4" id="KW-1185">Reference proteome</keyword>
<evidence type="ECO:0000256" key="1">
    <source>
        <dbReference type="SAM" id="MobiDB-lite"/>
    </source>
</evidence>
<accession>A0A1E7F497</accession>
<dbReference type="AlphaFoldDB" id="A0A1E7F497"/>